<sequence length="264" mass="25768">MKTTSKLAPIAFAVAATLSFGAMAGGGHNNEPEGEPSQSTASILDVQVSLGNSVVNEGTENNAKVQGALDSSSGNAGVNVAAGDTNQQANAAAISTADASFVFGNTATSSIAIGQVNGGNALANLDVTNNANVENTANTYSGNLGLNVAAGSFNQQKNDVTIASSEAAQNAEASVGVLQVAVASTTYNGVEAGDYSLDMVAAGRPGQGGGHGGSPTTNQDVQNNANLLGSLNSVSGNVGVNIAAGGTNQQSNSLSIAAGCYACP</sequence>
<protein>
    <submittedName>
        <fullName evidence="2">Large exoproteins involved in heme utilization or adhesion</fullName>
    </submittedName>
</protein>
<feature type="chain" id="PRO_5007377924" evidence="1">
    <location>
        <begin position="25"/>
        <end position="264"/>
    </location>
</feature>
<name>A0A078MDI9_9PSED</name>
<keyword evidence="1" id="KW-0732">Signal</keyword>
<evidence type="ECO:0000313" key="2">
    <source>
        <dbReference type="EMBL" id="CEA05443.1"/>
    </source>
</evidence>
<dbReference type="EMBL" id="LM997413">
    <property type="protein sequence ID" value="CEA05443.1"/>
    <property type="molecule type" value="Genomic_DNA"/>
</dbReference>
<feature type="signal peptide" evidence="1">
    <location>
        <begin position="1"/>
        <end position="24"/>
    </location>
</feature>
<dbReference type="EMBL" id="LK391969">
    <property type="protein sequence ID" value="CEF27135.1"/>
    <property type="molecule type" value="Genomic_DNA"/>
</dbReference>
<dbReference type="OrthoDB" id="7024182at2"/>
<organism evidence="2">
    <name type="scientific">Pseudomonas saudimassiliensis</name>
    <dbReference type="NCBI Taxonomy" id="1461581"/>
    <lineage>
        <taxon>Bacteria</taxon>
        <taxon>Pseudomonadati</taxon>
        <taxon>Pseudomonadota</taxon>
        <taxon>Gammaproteobacteria</taxon>
        <taxon>Pseudomonadales</taxon>
        <taxon>Pseudomonadaceae</taxon>
        <taxon>Pseudomonas</taxon>
    </lineage>
</organism>
<dbReference type="RefSeq" id="WP_044499765.1">
    <property type="nucleotide sequence ID" value="NZ_LK391969.1"/>
</dbReference>
<gene>
    <name evidence="2" type="ORF">BN1049_02080</name>
</gene>
<reference evidence="2" key="1">
    <citation type="submission" date="2014-07" db="EMBL/GenBank/DDBJ databases">
        <authorList>
            <person name="Urmite Genomes Urmite Genomes"/>
        </authorList>
    </citation>
    <scope>NUCLEOTIDE SEQUENCE</scope>
    <source>
        <strain evidence="2">12M76_air</strain>
    </source>
</reference>
<dbReference type="PATRIC" id="fig|1461581.3.peg.2051"/>
<dbReference type="AlphaFoldDB" id="A0A078MDI9"/>
<evidence type="ECO:0000256" key="1">
    <source>
        <dbReference type="SAM" id="SignalP"/>
    </source>
</evidence>
<proteinExistence type="predicted"/>
<accession>A0A078MDI9</accession>